<dbReference type="GO" id="GO:0051015">
    <property type="term" value="F:actin filament binding"/>
    <property type="evidence" value="ECO:0007669"/>
    <property type="project" value="TreeGrafter"/>
</dbReference>
<feature type="compositionally biased region" description="Acidic residues" evidence="3">
    <location>
        <begin position="472"/>
        <end position="486"/>
    </location>
</feature>
<evidence type="ECO:0000256" key="1">
    <source>
        <dbReference type="ARBA" id="ARBA00022443"/>
    </source>
</evidence>
<dbReference type="PANTHER" id="PTHR10829:SF25">
    <property type="entry name" value="DREBRIN-LIKE PROTEIN"/>
    <property type="match status" value="1"/>
</dbReference>
<evidence type="ECO:0008006" key="8">
    <source>
        <dbReference type="Google" id="ProtNLM"/>
    </source>
</evidence>
<dbReference type="GO" id="GO:0030864">
    <property type="term" value="C:cortical actin cytoskeleton"/>
    <property type="evidence" value="ECO:0007669"/>
    <property type="project" value="TreeGrafter"/>
</dbReference>
<dbReference type="Pfam" id="PF00241">
    <property type="entry name" value="Cofilin_ADF"/>
    <property type="match status" value="1"/>
</dbReference>
<dbReference type="InterPro" id="IPR029006">
    <property type="entry name" value="ADF-H/Gelsolin-like_dom_sf"/>
</dbReference>
<reference evidence="7" key="1">
    <citation type="journal article" date="2014" name="Microb. Cell Fact.">
        <title>Exploiting Issatchenkia orientalis SD108 for succinic acid production.</title>
        <authorList>
            <person name="Xiao H."/>
            <person name="Shao Z."/>
            <person name="Jiang Y."/>
            <person name="Dole S."/>
            <person name="Zhao H."/>
        </authorList>
    </citation>
    <scope>NUCLEOTIDE SEQUENCE [LARGE SCALE GENOMIC DNA]</scope>
    <source>
        <strain evidence="7">SD108</strain>
    </source>
</reference>
<accession>A0A099NTZ1</accession>
<feature type="compositionally biased region" description="Basic and acidic residues" evidence="3">
    <location>
        <begin position="332"/>
        <end position="347"/>
    </location>
</feature>
<sequence>MEKLDLSTHAKEIKSNYDSVVRGESSYAIYTTLKDSSLKPTTLGDGDIKDFVSEFEEGAVQFGILRVNPFGSDVQKLVLLGWCPDSAPIKSKVSFATNLSNVGKVLHYHVEITARDSDDLDVDDIMKTVSNASGARYSIQSLTPSSSTGSKFKPAPKPASNLSAPELSTPKPSPSIIKPKPSLPPKKAEEDGWGDEEEIKERDFSKQPLETLPSAYKPTKVDIDALRSGKPSLPVDDKVHAKEEDKPTKPVSPLPQSATISINPSGGLTSLPKPKPSNSVLSRFNQEVVKPEFGTKVPTFGSNPAKDSSRLVGGASRNFASSNGKTPAQLWAEKKGQYVEVERDDKPVNAAEVEGDVEKEDHSVNDVKAKFEQIHLQAEKEEEEEEVNSKKSPTSSFPPPPARETSSFPPPPAKETSSFPPPPARETSSFPPPPARETSSFPPPPARETSSFPPPPARNDAFSKFQEKQPAEEDNDGWDEEEEEKEETNKPEPVKEESGNVNPVPLPPRDVSEPSAISAASASESAPGAQPEASKASESKSNVAVAEYDYEKDEDNEIGFAEGETITAIEFVDEDWWQGTNAAGETGLFPASYVSLKIETTVETSASPALPTRNDPTPPEPVKSEGPSAIAEFDYDASEDNELTFKEGDIITDIDQVDDDWWLGSLNGERKLFPSNYVKLQ</sequence>
<dbReference type="Gene3D" id="3.40.20.10">
    <property type="entry name" value="Severin"/>
    <property type="match status" value="1"/>
</dbReference>
<dbReference type="SMART" id="SM00102">
    <property type="entry name" value="ADF"/>
    <property type="match status" value="1"/>
</dbReference>
<dbReference type="PANTHER" id="PTHR10829">
    <property type="entry name" value="CORTACTIN AND DREBRIN"/>
    <property type="match status" value="1"/>
</dbReference>
<feature type="compositionally biased region" description="Basic and acidic residues" evidence="3">
    <location>
        <begin position="235"/>
        <end position="248"/>
    </location>
</feature>
<dbReference type="Pfam" id="PF14604">
    <property type="entry name" value="SH3_9"/>
    <property type="match status" value="1"/>
</dbReference>
<name>A0A099NTZ1_PICKU</name>
<feature type="domain" description="ADF-H" evidence="5">
    <location>
        <begin position="5"/>
        <end position="130"/>
    </location>
</feature>
<evidence type="ECO:0000313" key="7">
    <source>
        <dbReference type="Proteomes" id="UP000029867"/>
    </source>
</evidence>
<feature type="region of interest" description="Disordered" evidence="3">
    <location>
        <begin position="294"/>
        <end position="548"/>
    </location>
</feature>
<evidence type="ECO:0000259" key="4">
    <source>
        <dbReference type="PROSITE" id="PS50002"/>
    </source>
</evidence>
<dbReference type="eggNOG" id="KOG3655">
    <property type="taxonomic scope" value="Eukaryota"/>
</dbReference>
<feature type="region of interest" description="Disordered" evidence="3">
    <location>
        <begin position="603"/>
        <end position="627"/>
    </location>
</feature>
<feature type="domain" description="SH3" evidence="4">
    <location>
        <begin position="624"/>
        <end position="681"/>
    </location>
</feature>
<feature type="compositionally biased region" description="Basic and acidic residues" evidence="3">
    <location>
        <begin position="487"/>
        <end position="498"/>
    </location>
</feature>
<feature type="domain" description="SH3" evidence="4">
    <location>
        <begin position="539"/>
        <end position="599"/>
    </location>
</feature>
<dbReference type="VEuPathDB" id="FungiDB:C5L36_0D04670"/>
<evidence type="ECO:0000259" key="5">
    <source>
        <dbReference type="PROSITE" id="PS51263"/>
    </source>
</evidence>
<feature type="region of interest" description="Disordered" evidence="3">
    <location>
        <begin position="140"/>
        <end position="279"/>
    </location>
</feature>
<dbReference type="PRINTS" id="PR00499">
    <property type="entry name" value="P67PHOX"/>
</dbReference>
<dbReference type="InterPro" id="IPR002108">
    <property type="entry name" value="ADF-H"/>
</dbReference>
<dbReference type="GO" id="GO:0005884">
    <property type="term" value="C:actin filament"/>
    <property type="evidence" value="ECO:0007669"/>
    <property type="project" value="TreeGrafter"/>
</dbReference>
<feature type="compositionally biased region" description="Basic and acidic residues" evidence="3">
    <location>
        <begin position="359"/>
        <end position="379"/>
    </location>
</feature>
<dbReference type="SUPFAM" id="SSF50044">
    <property type="entry name" value="SH3-domain"/>
    <property type="match status" value="2"/>
</dbReference>
<dbReference type="Proteomes" id="UP000029867">
    <property type="component" value="Unassembled WGS sequence"/>
</dbReference>
<dbReference type="InterPro" id="IPR036028">
    <property type="entry name" value="SH3-like_dom_sf"/>
</dbReference>
<dbReference type="PRINTS" id="PR00452">
    <property type="entry name" value="SH3DOMAIN"/>
</dbReference>
<protein>
    <recommendedName>
        <fullName evidence="8">Actin-binding protein</fullName>
    </recommendedName>
</protein>
<dbReference type="PROSITE" id="PS51263">
    <property type="entry name" value="ADF_H"/>
    <property type="match status" value="1"/>
</dbReference>
<feature type="compositionally biased region" description="Pro residues" evidence="3">
    <location>
        <begin position="396"/>
        <end position="457"/>
    </location>
</feature>
<keyword evidence="1 2" id="KW-0728">SH3 domain</keyword>
<dbReference type="AlphaFoldDB" id="A0A099NTZ1"/>
<dbReference type="InterPro" id="IPR001452">
    <property type="entry name" value="SH3_domain"/>
</dbReference>
<comment type="caution">
    <text evidence="6">The sequence shown here is derived from an EMBL/GenBank/DDBJ whole genome shotgun (WGS) entry which is preliminary data.</text>
</comment>
<organism evidence="6 7">
    <name type="scientific">Pichia kudriavzevii</name>
    <name type="common">Yeast</name>
    <name type="synonym">Issatchenkia orientalis</name>
    <dbReference type="NCBI Taxonomy" id="4909"/>
    <lineage>
        <taxon>Eukaryota</taxon>
        <taxon>Fungi</taxon>
        <taxon>Dikarya</taxon>
        <taxon>Ascomycota</taxon>
        <taxon>Saccharomycotina</taxon>
        <taxon>Pichiomycetes</taxon>
        <taxon>Pichiales</taxon>
        <taxon>Pichiaceae</taxon>
        <taxon>Pichia</taxon>
    </lineage>
</organism>
<dbReference type="Pfam" id="PF00018">
    <property type="entry name" value="SH3_1"/>
    <property type="match status" value="1"/>
</dbReference>
<feature type="compositionally biased region" description="Low complexity" evidence="3">
    <location>
        <begin position="167"/>
        <end position="180"/>
    </location>
</feature>
<evidence type="ECO:0000256" key="2">
    <source>
        <dbReference type="PROSITE-ProRule" id="PRU00192"/>
    </source>
</evidence>
<proteinExistence type="predicted"/>
<dbReference type="GO" id="GO:0030427">
    <property type="term" value="C:site of polarized growth"/>
    <property type="evidence" value="ECO:0007669"/>
    <property type="project" value="TreeGrafter"/>
</dbReference>
<dbReference type="SMART" id="SM00326">
    <property type="entry name" value="SH3"/>
    <property type="match status" value="2"/>
</dbReference>
<gene>
    <name evidence="6" type="ORF">JL09_g4537</name>
</gene>
<evidence type="ECO:0000313" key="6">
    <source>
        <dbReference type="EMBL" id="KGK36313.1"/>
    </source>
</evidence>
<dbReference type="SUPFAM" id="SSF55753">
    <property type="entry name" value="Actin depolymerizing proteins"/>
    <property type="match status" value="1"/>
</dbReference>
<dbReference type="CDD" id="cd11819">
    <property type="entry name" value="SH3_Cortactin_like"/>
    <property type="match status" value="2"/>
</dbReference>
<feature type="compositionally biased region" description="Polar residues" evidence="3">
    <location>
        <begin position="140"/>
        <end position="150"/>
    </location>
</feature>
<evidence type="ECO:0000256" key="3">
    <source>
        <dbReference type="SAM" id="MobiDB-lite"/>
    </source>
</evidence>
<dbReference type="EMBL" id="JQFK01000083">
    <property type="protein sequence ID" value="KGK36313.1"/>
    <property type="molecule type" value="Genomic_DNA"/>
</dbReference>
<dbReference type="HOGENOM" id="CLU_459326_0_0_1"/>
<dbReference type="GO" id="GO:0030833">
    <property type="term" value="P:regulation of actin filament polymerization"/>
    <property type="evidence" value="ECO:0007669"/>
    <property type="project" value="TreeGrafter"/>
</dbReference>
<feature type="compositionally biased region" description="Polar residues" evidence="3">
    <location>
        <begin position="254"/>
        <end position="268"/>
    </location>
</feature>
<dbReference type="PROSITE" id="PS50002">
    <property type="entry name" value="SH3"/>
    <property type="match status" value="2"/>
</dbReference>
<feature type="compositionally biased region" description="Low complexity" evidence="3">
    <location>
        <begin position="513"/>
        <end position="534"/>
    </location>
</feature>
<dbReference type="Gene3D" id="2.30.30.40">
    <property type="entry name" value="SH3 Domains"/>
    <property type="match status" value="2"/>
</dbReference>